<gene>
    <name evidence="1" type="ORF">RFULGI_LOCUS392</name>
</gene>
<dbReference type="AlphaFoldDB" id="A0A9N8VIP3"/>
<organism evidence="1 2">
    <name type="scientific">Racocetra fulgida</name>
    <dbReference type="NCBI Taxonomy" id="60492"/>
    <lineage>
        <taxon>Eukaryota</taxon>
        <taxon>Fungi</taxon>
        <taxon>Fungi incertae sedis</taxon>
        <taxon>Mucoromycota</taxon>
        <taxon>Glomeromycotina</taxon>
        <taxon>Glomeromycetes</taxon>
        <taxon>Diversisporales</taxon>
        <taxon>Gigasporaceae</taxon>
        <taxon>Racocetra</taxon>
    </lineage>
</organism>
<name>A0A9N8VIP3_9GLOM</name>
<dbReference type="EMBL" id="CAJVPZ010000131">
    <property type="protein sequence ID" value="CAG8454353.1"/>
    <property type="molecule type" value="Genomic_DNA"/>
</dbReference>
<accession>A0A9N8VIP3</accession>
<protein>
    <submittedName>
        <fullName evidence="1">6079_t:CDS:1</fullName>
    </submittedName>
</protein>
<evidence type="ECO:0000313" key="1">
    <source>
        <dbReference type="EMBL" id="CAG8454353.1"/>
    </source>
</evidence>
<reference evidence="1" key="1">
    <citation type="submission" date="2021-06" db="EMBL/GenBank/DDBJ databases">
        <authorList>
            <person name="Kallberg Y."/>
            <person name="Tangrot J."/>
            <person name="Rosling A."/>
        </authorList>
    </citation>
    <scope>NUCLEOTIDE SEQUENCE</scope>
    <source>
        <strain evidence="1">IN212</strain>
    </source>
</reference>
<evidence type="ECO:0000313" key="2">
    <source>
        <dbReference type="Proteomes" id="UP000789396"/>
    </source>
</evidence>
<comment type="caution">
    <text evidence="1">The sequence shown here is derived from an EMBL/GenBank/DDBJ whole genome shotgun (WGS) entry which is preliminary data.</text>
</comment>
<dbReference type="Proteomes" id="UP000789396">
    <property type="component" value="Unassembled WGS sequence"/>
</dbReference>
<keyword evidence="2" id="KW-1185">Reference proteome</keyword>
<proteinExistence type="predicted"/>
<sequence>MRENNKYPLEYFIKMEEKAEALVKYVSDFSRISLINMAKKVER</sequence>